<keyword evidence="9 10" id="KW-0998">Cell outer membrane</keyword>
<gene>
    <name evidence="15" type="primary">bfrA</name>
    <name evidence="15" type="ORF">GCM10010919_25310</name>
</gene>
<dbReference type="Proteomes" id="UP000659697">
    <property type="component" value="Unassembled WGS sequence"/>
</dbReference>
<feature type="domain" description="TonB-dependent receptor plug" evidence="14">
    <location>
        <begin position="46"/>
        <end position="159"/>
    </location>
</feature>
<dbReference type="PANTHER" id="PTHR30069:SF53">
    <property type="entry name" value="COLICIN I RECEPTOR-RELATED"/>
    <property type="match status" value="1"/>
</dbReference>
<keyword evidence="2 10" id="KW-0813">Transport</keyword>
<proteinExistence type="inferred from homology"/>
<keyword evidence="7 11" id="KW-0798">TonB box</keyword>
<dbReference type="Gene3D" id="2.40.170.20">
    <property type="entry name" value="TonB-dependent receptor, beta-barrel domain"/>
    <property type="match status" value="1"/>
</dbReference>
<name>A0ABQ3L5C4_9ALTE</name>
<keyword evidence="16" id="KW-1185">Reference proteome</keyword>
<dbReference type="Pfam" id="PF00593">
    <property type="entry name" value="TonB_dep_Rec_b-barrel"/>
    <property type="match status" value="1"/>
</dbReference>
<evidence type="ECO:0000256" key="11">
    <source>
        <dbReference type="RuleBase" id="RU003357"/>
    </source>
</evidence>
<evidence type="ECO:0000259" key="14">
    <source>
        <dbReference type="Pfam" id="PF07715"/>
    </source>
</evidence>
<evidence type="ECO:0000256" key="2">
    <source>
        <dbReference type="ARBA" id="ARBA00022448"/>
    </source>
</evidence>
<dbReference type="SUPFAM" id="SSF56935">
    <property type="entry name" value="Porins"/>
    <property type="match status" value="1"/>
</dbReference>
<evidence type="ECO:0000256" key="5">
    <source>
        <dbReference type="ARBA" id="ARBA00022729"/>
    </source>
</evidence>
<dbReference type="InterPro" id="IPR012910">
    <property type="entry name" value="Plug_dom"/>
</dbReference>
<dbReference type="CDD" id="cd01347">
    <property type="entry name" value="ligand_gated_channel"/>
    <property type="match status" value="1"/>
</dbReference>
<comment type="caution">
    <text evidence="15">The sequence shown here is derived from an EMBL/GenBank/DDBJ whole genome shotgun (WGS) entry which is preliminary data.</text>
</comment>
<dbReference type="EMBL" id="BNAO01000006">
    <property type="protein sequence ID" value="GHG72760.1"/>
    <property type="molecule type" value="Genomic_DNA"/>
</dbReference>
<keyword evidence="8 10" id="KW-0472">Membrane</keyword>
<dbReference type="InterPro" id="IPR000531">
    <property type="entry name" value="Beta-barrel_TonB"/>
</dbReference>
<feature type="signal peptide" evidence="12">
    <location>
        <begin position="1"/>
        <end position="23"/>
    </location>
</feature>
<dbReference type="InterPro" id="IPR036942">
    <property type="entry name" value="Beta-barrel_TonB_sf"/>
</dbReference>
<organism evidence="15 16">
    <name type="scientific">Alishewanella longhuensis</name>
    <dbReference type="NCBI Taxonomy" id="1091037"/>
    <lineage>
        <taxon>Bacteria</taxon>
        <taxon>Pseudomonadati</taxon>
        <taxon>Pseudomonadota</taxon>
        <taxon>Gammaproteobacteria</taxon>
        <taxon>Alteromonadales</taxon>
        <taxon>Alteromonadaceae</taxon>
        <taxon>Alishewanella</taxon>
    </lineage>
</organism>
<evidence type="ECO:0000256" key="9">
    <source>
        <dbReference type="ARBA" id="ARBA00023237"/>
    </source>
</evidence>
<evidence type="ECO:0000313" key="16">
    <source>
        <dbReference type="Proteomes" id="UP000659697"/>
    </source>
</evidence>
<accession>A0ABQ3L5C4</accession>
<comment type="subcellular location">
    <subcellularLocation>
        <location evidence="1 10">Cell outer membrane</location>
        <topology evidence="1 10">Multi-pass membrane protein</topology>
    </subcellularLocation>
</comment>
<evidence type="ECO:0000256" key="10">
    <source>
        <dbReference type="PROSITE-ProRule" id="PRU01360"/>
    </source>
</evidence>
<comment type="similarity">
    <text evidence="10 11">Belongs to the TonB-dependent receptor family.</text>
</comment>
<feature type="domain" description="TonB-dependent receptor-like beta-barrel" evidence="13">
    <location>
        <begin position="331"/>
        <end position="748"/>
    </location>
</feature>
<dbReference type="PANTHER" id="PTHR30069">
    <property type="entry name" value="TONB-DEPENDENT OUTER MEMBRANE RECEPTOR"/>
    <property type="match status" value="1"/>
</dbReference>
<evidence type="ECO:0000256" key="6">
    <source>
        <dbReference type="ARBA" id="ARBA00023065"/>
    </source>
</evidence>
<protein>
    <submittedName>
        <fullName evidence="15">Exogenous ferric siderophore receptor</fullName>
    </submittedName>
</protein>
<dbReference type="Gene3D" id="2.170.130.10">
    <property type="entry name" value="TonB-dependent receptor, plug domain"/>
    <property type="match status" value="1"/>
</dbReference>
<keyword evidence="5 12" id="KW-0732">Signal</keyword>
<evidence type="ECO:0000256" key="7">
    <source>
        <dbReference type="ARBA" id="ARBA00023077"/>
    </source>
</evidence>
<keyword evidence="3 10" id="KW-1134">Transmembrane beta strand</keyword>
<dbReference type="PROSITE" id="PS52016">
    <property type="entry name" value="TONB_DEPENDENT_REC_3"/>
    <property type="match status" value="1"/>
</dbReference>
<keyword evidence="4 10" id="KW-0812">Transmembrane</keyword>
<dbReference type="InterPro" id="IPR037066">
    <property type="entry name" value="Plug_dom_sf"/>
</dbReference>
<keyword evidence="15" id="KW-0675">Receptor</keyword>
<dbReference type="Pfam" id="PF07715">
    <property type="entry name" value="Plug"/>
    <property type="match status" value="1"/>
</dbReference>
<evidence type="ECO:0000256" key="8">
    <source>
        <dbReference type="ARBA" id="ARBA00023136"/>
    </source>
</evidence>
<dbReference type="InterPro" id="IPR039426">
    <property type="entry name" value="TonB-dep_rcpt-like"/>
</dbReference>
<evidence type="ECO:0000259" key="13">
    <source>
        <dbReference type="Pfam" id="PF00593"/>
    </source>
</evidence>
<evidence type="ECO:0000256" key="1">
    <source>
        <dbReference type="ARBA" id="ARBA00004571"/>
    </source>
</evidence>
<sequence length="805" mass="88136">MLFRQSCLAIAVAAACNMSAVYAVEEAAESTIEVIVVTASGYEQKLVDAPASISVITEEELRSRPYTTLLDAVRDLEGVDIGETRDKTGQGSISLRGMGSDYTLILVDGKRQNNHGDIYPNSFGGNQFGHIPPLDTVDRIEVIRGPASTLYGADALGGVINIITKKVTDSWTGSITHSRALQSDKSYGDDITTDFNVTGPLIAGVLGMAVRGSVYNRLASNPDYATVIFPNGETRRRSLGFGGGGKTVDNESRVLGGRISWTPAENHALWFDIESSTQEYDNTPFITDSGVRSFPLGTVDSIDTIWSSGFFCKGAVGNRQDLCTGNGGVWSRRANPMVGYIDTQEFTRDTWSITHEGRWDNLNSFVSLSYVDTHNNGRTLPFTVAERAHLLQIIDATGPYAGLSEDERKALATSTFLPRPKREMNSNQYIFDAKVDFSFEAAGRHTTVLGAQVIRGELVDGVFGLEQGRPGEKQEHNMWSVFAEDTWDILPAVAVTAGLRHDDHQVFGNQLSPRLYGVYTISDAWTIKGGVSTGFKTPKTSQLYDGIVGFGAQGTSPFFGNSDLKPETSVSKELAVYWSHPDGHSFNATVFQNDFDDKLASQPCGPGTNLICTEVGEYADLGYGISSKTVNIDEVTIQGAELAGRVMLLEALSLRANYTYIDSEQKSGAFKGRPLGNSAKHMANVTLNWAATDVLSLFLTSEYRDRRYRSWDIKNDAPLYFKSYNVLHLGLAYQVSDAVTFNVRINNLLDKDFTSYQTIFSACNTTADSCVRDSNGQNGFSASFVDDYNNKDKSRNVWLGMNVRF</sequence>
<dbReference type="RefSeq" id="WP_189433384.1">
    <property type="nucleotide sequence ID" value="NZ_BNAO01000006.1"/>
</dbReference>
<dbReference type="PROSITE" id="PS51257">
    <property type="entry name" value="PROKAR_LIPOPROTEIN"/>
    <property type="match status" value="1"/>
</dbReference>
<evidence type="ECO:0000256" key="4">
    <source>
        <dbReference type="ARBA" id="ARBA00022692"/>
    </source>
</evidence>
<evidence type="ECO:0000256" key="3">
    <source>
        <dbReference type="ARBA" id="ARBA00022452"/>
    </source>
</evidence>
<feature type="chain" id="PRO_5045122476" evidence="12">
    <location>
        <begin position="24"/>
        <end position="805"/>
    </location>
</feature>
<reference evidence="16" key="1">
    <citation type="journal article" date="2019" name="Int. J. Syst. Evol. Microbiol.">
        <title>The Global Catalogue of Microorganisms (GCM) 10K type strain sequencing project: providing services to taxonomists for standard genome sequencing and annotation.</title>
        <authorList>
            <consortium name="The Broad Institute Genomics Platform"/>
            <consortium name="The Broad Institute Genome Sequencing Center for Infectious Disease"/>
            <person name="Wu L."/>
            <person name="Ma J."/>
        </authorList>
    </citation>
    <scope>NUCLEOTIDE SEQUENCE [LARGE SCALE GENOMIC DNA]</scope>
    <source>
        <strain evidence="16">CGMCC 1.7003</strain>
    </source>
</reference>
<keyword evidence="6" id="KW-0406">Ion transport</keyword>
<evidence type="ECO:0000313" key="15">
    <source>
        <dbReference type="EMBL" id="GHG72760.1"/>
    </source>
</evidence>
<evidence type="ECO:0000256" key="12">
    <source>
        <dbReference type="SAM" id="SignalP"/>
    </source>
</evidence>